<evidence type="ECO:0000313" key="3">
    <source>
        <dbReference type="Proteomes" id="UP000254571"/>
    </source>
</evidence>
<comment type="caution">
    <text evidence="2">The sequence shown here is derived from an EMBL/GenBank/DDBJ whole genome shotgun (WGS) entry which is preliminary data.</text>
</comment>
<proteinExistence type="predicted"/>
<sequence length="54" mass="6130">MFESLKTLWKKENQPPQDYDEQSRQLAGEIARLEAELQGNPANGEIQKSLNADV</sequence>
<accession>A0A7H4PCV4</accession>
<reference evidence="2 3" key="1">
    <citation type="submission" date="2018-06" db="EMBL/GenBank/DDBJ databases">
        <authorList>
            <consortium name="Pathogen Informatics"/>
            <person name="Doyle S."/>
        </authorList>
    </citation>
    <scope>NUCLEOTIDE SEQUENCE [LARGE SCALE GENOMIC DNA]</scope>
    <source>
        <strain evidence="2 3">NCTC9149</strain>
    </source>
</reference>
<protein>
    <submittedName>
        <fullName evidence="2">Uncharacterized protein</fullName>
    </submittedName>
</protein>
<evidence type="ECO:0000313" key="2">
    <source>
        <dbReference type="EMBL" id="STW10269.1"/>
    </source>
</evidence>
<dbReference type="AlphaFoldDB" id="A0A7H4PCV4"/>
<gene>
    <name evidence="2" type="ORF">NCTC9149_06810</name>
</gene>
<name>A0A7H4PCV4_9ENTR</name>
<dbReference type="Proteomes" id="UP000254571">
    <property type="component" value="Unassembled WGS sequence"/>
</dbReference>
<evidence type="ECO:0000256" key="1">
    <source>
        <dbReference type="SAM" id="MobiDB-lite"/>
    </source>
</evidence>
<feature type="region of interest" description="Disordered" evidence="1">
    <location>
        <begin position="1"/>
        <end position="23"/>
    </location>
</feature>
<organism evidence="2 3">
    <name type="scientific">Klebsiella grimontii</name>
    <dbReference type="NCBI Taxonomy" id="2058152"/>
    <lineage>
        <taxon>Bacteria</taxon>
        <taxon>Pseudomonadati</taxon>
        <taxon>Pseudomonadota</taxon>
        <taxon>Gammaproteobacteria</taxon>
        <taxon>Enterobacterales</taxon>
        <taxon>Enterobacteriaceae</taxon>
        <taxon>Klebsiella/Raoultella group</taxon>
        <taxon>Klebsiella</taxon>
    </lineage>
</organism>
<dbReference type="EMBL" id="UGMX01000002">
    <property type="protein sequence ID" value="STW10269.1"/>
    <property type="molecule type" value="Genomic_DNA"/>
</dbReference>